<protein>
    <submittedName>
        <fullName evidence="2">Efflux RND transporter permease subunit</fullName>
    </submittedName>
</protein>
<dbReference type="InterPro" id="IPR001036">
    <property type="entry name" value="Acrflvin-R"/>
</dbReference>
<feature type="transmembrane region" description="Helical" evidence="1">
    <location>
        <begin position="963"/>
        <end position="982"/>
    </location>
</feature>
<dbReference type="Gene3D" id="3.30.70.1440">
    <property type="entry name" value="Multidrug efflux transporter AcrB pore domain"/>
    <property type="match status" value="1"/>
</dbReference>
<dbReference type="RefSeq" id="WP_323575072.1">
    <property type="nucleotide sequence ID" value="NZ_JAYGJQ010000001.1"/>
</dbReference>
<proteinExistence type="predicted"/>
<sequence length="1028" mass="113494">MSNLYSKPLRVYIILGALAIWGIISGLQLPISLFPNSSQITISVSIPMGSLSSQQFFEAYGNDLESNLQGMKIESVAVKELHAEYRNQNANYQITFEWGADPEKAKSDVQNLVNSRMASASEDIRRGISVYSWSENRGFFAISFYSPMRSLDDLYQTLEPMITPLKSKIEDAGDFGLFNPNSKEVSISLIPEKLAQYEITTVQIQQAIENSVVGLTGGTLKLGEKDYLINLPKNTPTFEQLSQVRVSAAGKPAIFLKDIAKITMGVSKNNRQKFKTSGVESLILFASPKEGGNIKQMSDQIMTQMEILKKQWPADVEFKILVNPAEFINSSVMSVVHEVFLAAFLAVIVLFVFLGSFKNVITAAIEIPLSLLMAFILMRLAGMNLNLISLGGLALSAGMNVDASVVVLENIVRHFEHKVGKLTYQEKLQTVITAVNEVRLPIIASTLASLVVFFPLIFTQGLTHSLLGDLAKAVIFSHGLSAVVALVLVPTIRLQLLSMGQNLESKSPVEGTILKIENFYRKTLEAFLNSKKLQSGVFGGVILLLPILFFLVIPRLNKEVIGKPDSDWLIIGVSSPSFSTMKQLESELDDLEASIDKNFGDEKLYTFTQIQGSHDGNIMVRMKDKSKILKMVEKAEELYKNTSTKFYWAESWNPSELSIPDPPQYRLEITGGDPIKRLEAAQDIQALLLENGIFDKVRVTPTADKEKEIRVQQFVESGAASEVLSKYELSHYLRVATDGVYAEKIFLKQQEMPIYLRLNNDDVTSVDQLKALPIGFEGRLIPLGALANITLEDRAPRIYREDQKSLIVLTGRLNKAQLDQAKERVKKANEVLVKYKAGRNANNPDLPSLVEVQPDKELQASLDQLKWAVAISIALVFLTMVIQLGDFVHSLLVLVAIPLGFIGVLVSLFVFSSTLSLNSGLGTILLNGIAVANSIILVDFIRKLHEEGKDAKTATVEASLARLRPILMTSMTTVLGMLPIALGFGEGGKILQPLGIAVCGGLWVSMLLTLYIVPALQYLYLHSKEKKA</sequence>
<evidence type="ECO:0000313" key="2">
    <source>
        <dbReference type="EMBL" id="MEA9355512.1"/>
    </source>
</evidence>
<keyword evidence="1" id="KW-0812">Transmembrane</keyword>
<feature type="transmembrane region" description="Helical" evidence="1">
    <location>
        <begin position="865"/>
        <end position="884"/>
    </location>
</feature>
<dbReference type="InterPro" id="IPR027463">
    <property type="entry name" value="AcrB_DN_DC_subdom"/>
</dbReference>
<dbReference type="PANTHER" id="PTHR32063:SF0">
    <property type="entry name" value="SWARMING MOTILITY PROTEIN SWRC"/>
    <property type="match status" value="1"/>
</dbReference>
<dbReference type="Proteomes" id="UP001302274">
    <property type="component" value="Unassembled WGS sequence"/>
</dbReference>
<comment type="caution">
    <text evidence="2">The sequence shown here is derived from an EMBL/GenBank/DDBJ whole genome shotgun (WGS) entry which is preliminary data.</text>
</comment>
<feature type="transmembrane region" description="Helical" evidence="1">
    <location>
        <begin position="537"/>
        <end position="556"/>
    </location>
</feature>
<keyword evidence="3" id="KW-1185">Reference proteome</keyword>
<dbReference type="PRINTS" id="PR00702">
    <property type="entry name" value="ACRIFLAVINRP"/>
</dbReference>
<name>A0ABU5VRH6_9BACT</name>
<dbReference type="EMBL" id="JAYGJQ010000001">
    <property type="protein sequence ID" value="MEA9355512.1"/>
    <property type="molecule type" value="Genomic_DNA"/>
</dbReference>
<dbReference type="Gene3D" id="3.30.2090.10">
    <property type="entry name" value="Multidrug efflux transporter AcrB TolC docking domain, DN and DC subdomains"/>
    <property type="match status" value="2"/>
</dbReference>
<feature type="transmembrane region" description="Helical" evidence="1">
    <location>
        <begin position="12"/>
        <end position="34"/>
    </location>
</feature>
<feature type="transmembrane region" description="Helical" evidence="1">
    <location>
        <begin position="994"/>
        <end position="1021"/>
    </location>
</feature>
<dbReference type="Gene3D" id="1.20.1640.10">
    <property type="entry name" value="Multidrug efflux transporter AcrB transmembrane domain"/>
    <property type="match status" value="2"/>
</dbReference>
<dbReference type="Gene3D" id="3.30.70.1430">
    <property type="entry name" value="Multidrug efflux transporter AcrB pore domain"/>
    <property type="match status" value="2"/>
</dbReference>
<reference evidence="2 3" key="1">
    <citation type="submission" date="2023-11" db="EMBL/GenBank/DDBJ databases">
        <title>A Novel Polar Bacteriovorax (B. antarcticus) Isolated from the Biocrust in Antarctica.</title>
        <authorList>
            <person name="Mun W."/>
            <person name="Choi S.Y."/>
            <person name="Mitchell R.J."/>
        </authorList>
    </citation>
    <scope>NUCLEOTIDE SEQUENCE [LARGE SCALE GENOMIC DNA]</scope>
    <source>
        <strain evidence="2 3">PP10</strain>
    </source>
</reference>
<keyword evidence="1" id="KW-1133">Transmembrane helix</keyword>
<feature type="transmembrane region" description="Helical" evidence="1">
    <location>
        <begin position="924"/>
        <end position="942"/>
    </location>
</feature>
<feature type="transmembrane region" description="Helical" evidence="1">
    <location>
        <begin position="891"/>
        <end position="912"/>
    </location>
</feature>
<dbReference type="SUPFAM" id="SSF82714">
    <property type="entry name" value="Multidrug efflux transporter AcrB TolC docking domain, DN and DC subdomains"/>
    <property type="match status" value="2"/>
</dbReference>
<feature type="transmembrane region" description="Helical" evidence="1">
    <location>
        <begin position="438"/>
        <end position="458"/>
    </location>
</feature>
<feature type="transmembrane region" description="Helical" evidence="1">
    <location>
        <begin position="332"/>
        <end position="353"/>
    </location>
</feature>
<dbReference type="Gene3D" id="3.30.70.1320">
    <property type="entry name" value="Multidrug efflux transporter AcrB pore domain like"/>
    <property type="match status" value="1"/>
</dbReference>
<feature type="transmembrane region" description="Helical" evidence="1">
    <location>
        <begin position="360"/>
        <end position="381"/>
    </location>
</feature>
<evidence type="ECO:0000256" key="1">
    <source>
        <dbReference type="SAM" id="Phobius"/>
    </source>
</evidence>
<evidence type="ECO:0000313" key="3">
    <source>
        <dbReference type="Proteomes" id="UP001302274"/>
    </source>
</evidence>
<dbReference type="Pfam" id="PF00873">
    <property type="entry name" value="ACR_tran"/>
    <property type="match status" value="1"/>
</dbReference>
<accession>A0ABU5VRH6</accession>
<dbReference type="PANTHER" id="PTHR32063">
    <property type="match status" value="1"/>
</dbReference>
<keyword evidence="1" id="KW-0472">Membrane</keyword>
<gene>
    <name evidence="2" type="ORF">SHI21_04845</name>
</gene>
<organism evidence="2 3">
    <name type="scientific">Bacteriovorax antarcticus</name>
    <dbReference type="NCBI Taxonomy" id="3088717"/>
    <lineage>
        <taxon>Bacteria</taxon>
        <taxon>Pseudomonadati</taxon>
        <taxon>Bdellovibrionota</taxon>
        <taxon>Bacteriovoracia</taxon>
        <taxon>Bacteriovoracales</taxon>
        <taxon>Bacteriovoracaceae</taxon>
        <taxon>Bacteriovorax</taxon>
    </lineage>
</organism>
<feature type="transmembrane region" description="Helical" evidence="1">
    <location>
        <begin position="470"/>
        <end position="489"/>
    </location>
</feature>
<dbReference type="SUPFAM" id="SSF82866">
    <property type="entry name" value="Multidrug efflux transporter AcrB transmembrane domain"/>
    <property type="match status" value="2"/>
</dbReference>
<feature type="transmembrane region" description="Helical" evidence="1">
    <location>
        <begin position="387"/>
        <end position="408"/>
    </location>
</feature>